<proteinExistence type="predicted"/>
<dbReference type="InterPro" id="IPR050832">
    <property type="entry name" value="Bact_Acetyltransf"/>
</dbReference>
<dbReference type="PROSITE" id="PS51186">
    <property type="entry name" value="GNAT"/>
    <property type="match status" value="1"/>
</dbReference>
<protein>
    <submittedName>
        <fullName evidence="4">GNAT family N-acetyltransferase</fullName>
        <ecNumber evidence="4">2.3.-.-</ecNumber>
    </submittedName>
</protein>
<dbReference type="Gene3D" id="3.40.630.30">
    <property type="match status" value="1"/>
</dbReference>
<feature type="domain" description="N-acetyltransferase" evidence="3">
    <location>
        <begin position="45"/>
        <end position="190"/>
    </location>
</feature>
<reference evidence="4 5" key="1">
    <citation type="journal article" date="2019" name="Int. J. Syst. Evol. Microbiol.">
        <title>The Global Catalogue of Microorganisms (GCM) 10K type strain sequencing project: providing services to taxonomists for standard genome sequencing and annotation.</title>
        <authorList>
            <consortium name="The Broad Institute Genomics Platform"/>
            <consortium name="The Broad Institute Genome Sequencing Center for Infectious Disease"/>
            <person name="Wu L."/>
            <person name="Ma J."/>
        </authorList>
    </citation>
    <scope>NUCLEOTIDE SEQUENCE [LARGE SCALE GENOMIC DNA]</scope>
    <source>
        <strain evidence="4 5">CGMCC 1.12859</strain>
    </source>
</reference>
<dbReference type="AlphaFoldDB" id="A0ABD6BTU9"/>
<dbReference type="EMBL" id="JBHUCZ010000010">
    <property type="protein sequence ID" value="MFD1568240.1"/>
    <property type="molecule type" value="Genomic_DNA"/>
</dbReference>
<dbReference type="SUPFAM" id="SSF55729">
    <property type="entry name" value="Acyl-CoA N-acyltransferases (Nat)"/>
    <property type="match status" value="1"/>
</dbReference>
<keyword evidence="5" id="KW-1185">Reference proteome</keyword>
<gene>
    <name evidence="4" type="ORF">ACFSAU_12135</name>
</gene>
<organism evidence="4 5">
    <name type="scientific">Halolamina litorea</name>
    <dbReference type="NCBI Taxonomy" id="1515593"/>
    <lineage>
        <taxon>Archaea</taxon>
        <taxon>Methanobacteriati</taxon>
        <taxon>Methanobacteriota</taxon>
        <taxon>Stenosarchaea group</taxon>
        <taxon>Halobacteria</taxon>
        <taxon>Halobacteriales</taxon>
        <taxon>Haloferacaceae</taxon>
    </lineage>
</organism>
<dbReference type="RefSeq" id="WP_267647755.1">
    <property type="nucleotide sequence ID" value="NZ_JANHGR010000002.1"/>
</dbReference>
<evidence type="ECO:0000256" key="1">
    <source>
        <dbReference type="ARBA" id="ARBA00022679"/>
    </source>
</evidence>
<dbReference type="InterPro" id="IPR000182">
    <property type="entry name" value="GNAT_dom"/>
</dbReference>
<evidence type="ECO:0000256" key="2">
    <source>
        <dbReference type="ARBA" id="ARBA00023315"/>
    </source>
</evidence>
<evidence type="ECO:0000313" key="4">
    <source>
        <dbReference type="EMBL" id="MFD1568240.1"/>
    </source>
</evidence>
<sequence>MATNTDAVVPRIVDGLRTIASRFRPRPITPTTPPETVVDDEGREVRLRAYADDADDFAALVEMYDTFDGSQRAQGTPPRTTEGIRAWLDDILGGPNVVAVHEGRVVGHVSFVPDGTGRHELAIFVHQSFQRAGIGSRLLGAGLGHAREAGVGYVWLSVEKGKRHLQPFYGRAGFSTVNPMGMTSRMSRTL</sequence>
<dbReference type="InterPro" id="IPR016181">
    <property type="entry name" value="Acyl_CoA_acyltransferase"/>
</dbReference>
<dbReference type="PANTHER" id="PTHR43877:SF1">
    <property type="entry name" value="ACETYLTRANSFERASE"/>
    <property type="match status" value="1"/>
</dbReference>
<dbReference type="PANTHER" id="PTHR43877">
    <property type="entry name" value="AMINOALKYLPHOSPHONATE N-ACETYLTRANSFERASE-RELATED-RELATED"/>
    <property type="match status" value="1"/>
</dbReference>
<accession>A0ABD6BTU9</accession>
<keyword evidence="1 4" id="KW-0808">Transferase</keyword>
<dbReference type="GO" id="GO:0016746">
    <property type="term" value="F:acyltransferase activity"/>
    <property type="evidence" value="ECO:0007669"/>
    <property type="project" value="UniProtKB-KW"/>
</dbReference>
<dbReference type="Proteomes" id="UP001597139">
    <property type="component" value="Unassembled WGS sequence"/>
</dbReference>
<evidence type="ECO:0000259" key="3">
    <source>
        <dbReference type="PROSITE" id="PS51186"/>
    </source>
</evidence>
<name>A0ABD6BTU9_9EURY</name>
<keyword evidence="2 4" id="KW-0012">Acyltransferase</keyword>
<comment type="caution">
    <text evidence="4">The sequence shown here is derived from an EMBL/GenBank/DDBJ whole genome shotgun (WGS) entry which is preliminary data.</text>
</comment>
<dbReference type="Pfam" id="PF00583">
    <property type="entry name" value="Acetyltransf_1"/>
    <property type="match status" value="1"/>
</dbReference>
<evidence type="ECO:0000313" key="5">
    <source>
        <dbReference type="Proteomes" id="UP001597139"/>
    </source>
</evidence>
<dbReference type="EC" id="2.3.-.-" evidence="4"/>
<dbReference type="CDD" id="cd04301">
    <property type="entry name" value="NAT_SF"/>
    <property type="match status" value="1"/>
</dbReference>